<keyword evidence="4" id="KW-0443">Lipid metabolism</keyword>
<protein>
    <recommendedName>
        <fullName evidence="5">AMP-binding enzyme C-terminal domain-containing protein</fullName>
    </recommendedName>
</protein>
<evidence type="ECO:0000313" key="7">
    <source>
        <dbReference type="Proteomes" id="UP001595990"/>
    </source>
</evidence>
<evidence type="ECO:0000256" key="3">
    <source>
        <dbReference type="ARBA" id="ARBA00022832"/>
    </source>
</evidence>
<comment type="caution">
    <text evidence="6">The sequence shown here is derived from an EMBL/GenBank/DDBJ whole genome shotgun (WGS) entry which is preliminary data.</text>
</comment>
<evidence type="ECO:0000256" key="1">
    <source>
        <dbReference type="ARBA" id="ARBA00006432"/>
    </source>
</evidence>
<dbReference type="InterPro" id="IPR025110">
    <property type="entry name" value="AMP-bd_C"/>
</dbReference>
<dbReference type="PANTHER" id="PTHR43859">
    <property type="entry name" value="ACYL-ACTIVATING ENZYME"/>
    <property type="match status" value="1"/>
</dbReference>
<proteinExistence type="inferred from homology"/>
<dbReference type="RefSeq" id="WP_358237854.1">
    <property type="nucleotide sequence ID" value="NZ_JBHSFS010000027.1"/>
</dbReference>
<dbReference type="InterPro" id="IPR045851">
    <property type="entry name" value="AMP-bd_C_sf"/>
</dbReference>
<dbReference type="Gene3D" id="2.30.38.10">
    <property type="entry name" value="Luciferase, Domain 3"/>
    <property type="match status" value="1"/>
</dbReference>
<evidence type="ECO:0000256" key="2">
    <source>
        <dbReference type="ARBA" id="ARBA00022598"/>
    </source>
</evidence>
<evidence type="ECO:0000256" key="4">
    <source>
        <dbReference type="ARBA" id="ARBA00023098"/>
    </source>
</evidence>
<keyword evidence="2" id="KW-0436">Ligase</keyword>
<dbReference type="Proteomes" id="UP001595990">
    <property type="component" value="Unassembled WGS sequence"/>
</dbReference>
<comment type="similarity">
    <text evidence="1">Belongs to the ATP-dependent AMP-binding enzyme family.</text>
</comment>
<reference evidence="7" key="1">
    <citation type="journal article" date="2019" name="Int. J. Syst. Evol. Microbiol.">
        <title>The Global Catalogue of Microorganisms (GCM) 10K type strain sequencing project: providing services to taxonomists for standard genome sequencing and annotation.</title>
        <authorList>
            <consortium name="The Broad Institute Genomics Platform"/>
            <consortium name="The Broad Institute Genome Sequencing Center for Infectious Disease"/>
            <person name="Wu L."/>
            <person name="Ma J."/>
        </authorList>
    </citation>
    <scope>NUCLEOTIDE SEQUENCE [LARGE SCALE GENOMIC DNA]</scope>
    <source>
        <strain evidence="7">CECT 8064</strain>
    </source>
</reference>
<accession>A0ABV9BUT0</accession>
<keyword evidence="7" id="KW-1185">Reference proteome</keyword>
<dbReference type="Pfam" id="PF13193">
    <property type="entry name" value="AMP-binding_C"/>
    <property type="match status" value="1"/>
</dbReference>
<sequence length="206" mass="21743">MVLDGLGKLVDGRLDTGDLARLDTDGFVHLAGRAKDLIIRGGHNIDPVVIEDVLLAHPHVTGAGAVGCPDPHAGEVPVAYVTLVPEVVAYVTLVPEVEVSEDELCQWAAEHVPEPAAAPKSVTVLAALPVTDVGKPYKLALRADATRRAVAEALADHGHDTHVDAAIEDGSVLLSLTPGTGDREAVSAVLDQYSLRWTWSRPTPDR</sequence>
<evidence type="ECO:0000259" key="5">
    <source>
        <dbReference type="Pfam" id="PF13193"/>
    </source>
</evidence>
<keyword evidence="3" id="KW-0276">Fatty acid metabolism</keyword>
<feature type="domain" description="AMP-binding enzyme C-terminal" evidence="5">
    <location>
        <begin position="50"/>
        <end position="135"/>
    </location>
</feature>
<dbReference type="EMBL" id="JBHSFS010000027">
    <property type="protein sequence ID" value="MFC4517900.1"/>
    <property type="molecule type" value="Genomic_DNA"/>
</dbReference>
<dbReference type="Gene3D" id="3.30.300.30">
    <property type="match status" value="1"/>
</dbReference>
<organism evidence="6 7">
    <name type="scientific">Streptomyces ehimensis</name>
    <dbReference type="NCBI Taxonomy" id="68195"/>
    <lineage>
        <taxon>Bacteria</taxon>
        <taxon>Bacillati</taxon>
        <taxon>Actinomycetota</taxon>
        <taxon>Actinomycetes</taxon>
        <taxon>Kitasatosporales</taxon>
        <taxon>Streptomycetaceae</taxon>
        <taxon>Streptomyces</taxon>
    </lineage>
</organism>
<name>A0ABV9BUT0_9ACTN</name>
<evidence type="ECO:0000313" key="6">
    <source>
        <dbReference type="EMBL" id="MFC4517900.1"/>
    </source>
</evidence>
<gene>
    <name evidence="6" type="ORF">ACFPEN_34060</name>
</gene>
<dbReference type="SUPFAM" id="SSF56801">
    <property type="entry name" value="Acetyl-CoA synthetase-like"/>
    <property type="match status" value="1"/>
</dbReference>
<dbReference type="PANTHER" id="PTHR43859:SF4">
    <property type="entry name" value="BUTANOATE--COA LIGASE AAE1-RELATED"/>
    <property type="match status" value="1"/>
</dbReference>